<evidence type="ECO:0000313" key="6">
    <source>
        <dbReference type="Proteomes" id="UP000094172"/>
    </source>
</evidence>
<dbReference type="PROSITE" id="PS50042">
    <property type="entry name" value="CNMP_BINDING_3"/>
    <property type="match status" value="1"/>
</dbReference>
<protein>
    <recommendedName>
        <fullName evidence="4">Cyclic nucleotide-binding domain-containing protein</fullName>
    </recommendedName>
</protein>
<dbReference type="RefSeq" id="WP_069445167.1">
    <property type="nucleotide sequence ID" value="NZ_LPWE01000013.1"/>
</dbReference>
<evidence type="ECO:0000259" key="4">
    <source>
        <dbReference type="PROSITE" id="PS50042"/>
    </source>
</evidence>
<dbReference type="Gene3D" id="1.10.10.10">
    <property type="entry name" value="Winged helix-like DNA-binding domain superfamily/Winged helix DNA-binding domain"/>
    <property type="match status" value="1"/>
</dbReference>
<reference evidence="5 6" key="1">
    <citation type="journal article" date="2016" name="Environ. Microbiol.">
        <title>New Methyloceanibacter diversity from North Sea sediments includes methanotroph containing solely the soluble methane monooxygenase.</title>
        <authorList>
            <person name="Vekeman B."/>
            <person name="Kerckhof F.M."/>
            <person name="Cremers G."/>
            <person name="de Vos P."/>
            <person name="Vandamme P."/>
            <person name="Boon N."/>
            <person name="Op den Camp H.J."/>
            <person name="Heylen K."/>
        </authorList>
    </citation>
    <scope>NUCLEOTIDE SEQUENCE [LARGE SCALE GENOMIC DNA]</scope>
    <source>
        <strain evidence="5 6">R-67176</strain>
    </source>
</reference>
<dbReference type="PANTHER" id="PTHR24567:SF74">
    <property type="entry name" value="HTH-TYPE TRANSCRIPTIONAL REGULATOR ARCR"/>
    <property type="match status" value="1"/>
</dbReference>
<dbReference type="AlphaFoldDB" id="A0A1E3VKK1"/>
<dbReference type="InterPro" id="IPR018490">
    <property type="entry name" value="cNMP-bd_dom_sf"/>
</dbReference>
<keyword evidence="6" id="KW-1185">Reference proteome</keyword>
<accession>A0A1E3VKK1</accession>
<evidence type="ECO:0000256" key="2">
    <source>
        <dbReference type="ARBA" id="ARBA00023125"/>
    </source>
</evidence>
<dbReference type="InterPro" id="IPR036390">
    <property type="entry name" value="WH_DNA-bd_sf"/>
</dbReference>
<dbReference type="GO" id="GO:0003700">
    <property type="term" value="F:DNA-binding transcription factor activity"/>
    <property type="evidence" value="ECO:0007669"/>
    <property type="project" value="TreeGrafter"/>
</dbReference>
<name>A0A1E3VKK1_9HYPH</name>
<keyword evidence="3" id="KW-0804">Transcription</keyword>
<keyword evidence="2" id="KW-0238">DNA-binding</keyword>
<dbReference type="InterPro" id="IPR050397">
    <property type="entry name" value="Env_Response_Regulators"/>
</dbReference>
<dbReference type="CDD" id="cd00038">
    <property type="entry name" value="CAP_ED"/>
    <property type="match status" value="1"/>
</dbReference>
<proteinExistence type="predicted"/>
<organism evidence="5 6">
    <name type="scientific">Methyloceanibacter stevinii</name>
    <dbReference type="NCBI Taxonomy" id="1774970"/>
    <lineage>
        <taxon>Bacteria</taxon>
        <taxon>Pseudomonadati</taxon>
        <taxon>Pseudomonadota</taxon>
        <taxon>Alphaproteobacteria</taxon>
        <taxon>Hyphomicrobiales</taxon>
        <taxon>Hyphomicrobiaceae</taxon>
        <taxon>Methyloceanibacter</taxon>
    </lineage>
</organism>
<dbReference type="STRING" id="1774970.AUC70_09205"/>
<dbReference type="InterPro" id="IPR036388">
    <property type="entry name" value="WH-like_DNA-bd_sf"/>
</dbReference>
<dbReference type="SUPFAM" id="SSF51206">
    <property type="entry name" value="cAMP-binding domain-like"/>
    <property type="match status" value="1"/>
</dbReference>
<dbReference type="Pfam" id="PF13545">
    <property type="entry name" value="HTH_Crp_2"/>
    <property type="match status" value="1"/>
</dbReference>
<dbReference type="InterPro" id="IPR012318">
    <property type="entry name" value="HTH_CRP"/>
</dbReference>
<dbReference type="EMBL" id="LPWE01000013">
    <property type="protein sequence ID" value="ODR93811.1"/>
    <property type="molecule type" value="Genomic_DNA"/>
</dbReference>
<comment type="caution">
    <text evidence="5">The sequence shown here is derived from an EMBL/GenBank/DDBJ whole genome shotgun (WGS) entry which is preliminary data.</text>
</comment>
<dbReference type="GO" id="GO:0005829">
    <property type="term" value="C:cytosol"/>
    <property type="evidence" value="ECO:0007669"/>
    <property type="project" value="TreeGrafter"/>
</dbReference>
<dbReference type="PANTHER" id="PTHR24567">
    <property type="entry name" value="CRP FAMILY TRANSCRIPTIONAL REGULATORY PROTEIN"/>
    <property type="match status" value="1"/>
</dbReference>
<sequence length="239" mass="26351">MTNQVLIARWLTVFPELAELEAETKDTLFDVTQFQRLRRGDVAYYQGQLCLNYLMCIEGQTRVFKTSETGREIMLYQVGAGETCVLTTSCLIAGNPFPAESTVQADLLLAAIPADVFHRLMSASPKFRNYVLSNYGDLLSSLIMLVDEVAFASLDLRLARRLLAEAEDASVISKTHQQLALDLGSVREVISRYISEWERMGWVRSSRGSIEVLNRSALAAYGAGDSASHGATLQSGSQA</sequence>
<dbReference type="SUPFAM" id="SSF46785">
    <property type="entry name" value="Winged helix' DNA-binding domain"/>
    <property type="match status" value="1"/>
</dbReference>
<feature type="domain" description="Cyclic nucleotide-binding" evidence="4">
    <location>
        <begin position="16"/>
        <end position="138"/>
    </location>
</feature>
<dbReference type="InterPro" id="IPR014710">
    <property type="entry name" value="RmlC-like_jellyroll"/>
</dbReference>
<keyword evidence="1" id="KW-0805">Transcription regulation</keyword>
<dbReference type="Proteomes" id="UP000094172">
    <property type="component" value="Unassembled WGS sequence"/>
</dbReference>
<dbReference type="GO" id="GO:0003677">
    <property type="term" value="F:DNA binding"/>
    <property type="evidence" value="ECO:0007669"/>
    <property type="project" value="UniProtKB-KW"/>
</dbReference>
<dbReference type="Pfam" id="PF00027">
    <property type="entry name" value="cNMP_binding"/>
    <property type="match status" value="1"/>
</dbReference>
<evidence type="ECO:0000256" key="1">
    <source>
        <dbReference type="ARBA" id="ARBA00023015"/>
    </source>
</evidence>
<dbReference type="InterPro" id="IPR000595">
    <property type="entry name" value="cNMP-bd_dom"/>
</dbReference>
<gene>
    <name evidence="5" type="ORF">AUC70_09205</name>
</gene>
<evidence type="ECO:0000256" key="3">
    <source>
        <dbReference type="ARBA" id="ARBA00023163"/>
    </source>
</evidence>
<dbReference type="Gene3D" id="2.60.120.10">
    <property type="entry name" value="Jelly Rolls"/>
    <property type="match status" value="1"/>
</dbReference>
<evidence type="ECO:0000313" key="5">
    <source>
        <dbReference type="EMBL" id="ODR93811.1"/>
    </source>
</evidence>